<feature type="transmembrane region" description="Helical" evidence="1">
    <location>
        <begin position="353"/>
        <end position="372"/>
    </location>
</feature>
<accession>A0A1B2AA37</accession>
<feature type="transmembrane region" description="Helical" evidence="1">
    <location>
        <begin position="57"/>
        <end position="79"/>
    </location>
</feature>
<feature type="transmembrane region" description="Helical" evidence="1">
    <location>
        <begin position="310"/>
        <end position="333"/>
    </location>
</feature>
<dbReference type="AlphaFoldDB" id="A0A1B2AA37"/>
<feature type="transmembrane region" description="Helical" evidence="1">
    <location>
        <begin position="191"/>
        <end position="211"/>
    </location>
</feature>
<name>A0A1B2AA37_9SPHN</name>
<feature type="transmembrane region" description="Helical" evidence="1">
    <location>
        <begin position="232"/>
        <end position="250"/>
    </location>
</feature>
<organism evidence="2 3">
    <name type="scientific">Tsuneonella dongtanensis</name>
    <dbReference type="NCBI Taxonomy" id="692370"/>
    <lineage>
        <taxon>Bacteria</taxon>
        <taxon>Pseudomonadati</taxon>
        <taxon>Pseudomonadota</taxon>
        <taxon>Alphaproteobacteria</taxon>
        <taxon>Sphingomonadales</taxon>
        <taxon>Erythrobacteraceae</taxon>
        <taxon>Tsuneonella</taxon>
    </lineage>
</organism>
<feature type="transmembrane region" description="Helical" evidence="1">
    <location>
        <begin position="379"/>
        <end position="399"/>
    </location>
</feature>
<keyword evidence="1" id="KW-0812">Transmembrane</keyword>
<evidence type="ECO:0000256" key="1">
    <source>
        <dbReference type="SAM" id="Phobius"/>
    </source>
</evidence>
<evidence type="ECO:0000313" key="2">
    <source>
        <dbReference type="EMBL" id="ANY18954.1"/>
    </source>
</evidence>
<dbReference type="OrthoDB" id="9156887at2"/>
<feature type="transmembrane region" description="Helical" evidence="1">
    <location>
        <begin position="131"/>
        <end position="152"/>
    </location>
</feature>
<feature type="transmembrane region" description="Helical" evidence="1">
    <location>
        <begin position="104"/>
        <end position="125"/>
    </location>
</feature>
<evidence type="ECO:0008006" key="4">
    <source>
        <dbReference type="Google" id="ProtNLM"/>
    </source>
</evidence>
<reference evidence="2 3" key="1">
    <citation type="submission" date="2016-07" db="EMBL/GenBank/DDBJ databases">
        <title>Complete genome sequence of Altererythrobacter dongtanensis KCTC 22672, a type strain with esterase isolated from tidal flat.</title>
        <authorList>
            <person name="Cheng H."/>
            <person name="Wu Y.-H."/>
            <person name="Zhou P."/>
            <person name="Huo Y.-Y."/>
            <person name="Wang C.-S."/>
            <person name="Xu X.-W."/>
        </authorList>
    </citation>
    <scope>NUCLEOTIDE SEQUENCE [LARGE SCALE GENOMIC DNA]</scope>
    <source>
        <strain evidence="2 3">KCTC 22672</strain>
    </source>
</reference>
<dbReference type="Proteomes" id="UP000092932">
    <property type="component" value="Chromosome"/>
</dbReference>
<evidence type="ECO:0000313" key="3">
    <source>
        <dbReference type="Proteomes" id="UP000092932"/>
    </source>
</evidence>
<proteinExistence type="predicted"/>
<keyword evidence="3" id="KW-1185">Reference proteome</keyword>
<gene>
    <name evidence="2" type="ORF">A6F68_00419</name>
</gene>
<protein>
    <recommendedName>
        <fullName evidence="4">Polysaccharide biosynthesis protein</fullName>
    </recommendedName>
</protein>
<dbReference type="KEGG" id="ado:A6F68_00419"/>
<feature type="transmembrane region" description="Helical" evidence="1">
    <location>
        <begin position="24"/>
        <end position="51"/>
    </location>
</feature>
<feature type="transmembrane region" description="Helical" evidence="1">
    <location>
        <begin position="164"/>
        <end position="185"/>
    </location>
</feature>
<dbReference type="STRING" id="692370.A6F68_00419"/>
<feature type="transmembrane region" description="Helical" evidence="1">
    <location>
        <begin position="270"/>
        <end position="289"/>
    </location>
</feature>
<keyword evidence="1" id="KW-1133">Transmembrane helix</keyword>
<feature type="transmembrane region" description="Helical" evidence="1">
    <location>
        <begin position="405"/>
        <end position="425"/>
    </location>
</feature>
<keyword evidence="1" id="KW-0472">Membrane</keyword>
<sequence length="455" mass="47768">MPPSPEPLAERAPMASRGDIMRPGWASAAFLIVMLGASALTMARMAVVAGLLLPSDFARYATIIATGAYLATIISFGAVEQTIKAFPRLVEDGQEGLLRGRSGAIFAVLAKRSVMVGLPALAVGLAFDVEWASDLAISAAYALVTAGMALVASLQRAMHDTRKLALGTVLRTAVVFACVVAAAWVAGVDAILAAEIGATGFVCLLSVFLFVPRSSQSADREPETEAPATGDRSGVTVFLAYGAVNVPYYLDRLYVSAVMGREVAGRYAVLALFLMFAALLVGILAQRVGPDAIRLVHRERHSRSAARHMALWIGLASAVWLLAIGGAATLFSWEGLPEGIARYAIEPDLLAPIAVSGVLLNVGLLEFLIIALDREAALLRAALGFLALVLMAAMAIALTGQGLYAMLWALAGCRLIYAALLLVALRSPPSRNKGQTKRVPTGLAQVDAITGTMDK</sequence>
<dbReference type="EMBL" id="CP016591">
    <property type="protein sequence ID" value="ANY18954.1"/>
    <property type="molecule type" value="Genomic_DNA"/>
</dbReference>